<evidence type="ECO:0000256" key="2">
    <source>
        <dbReference type="ARBA" id="ARBA00022475"/>
    </source>
</evidence>
<dbReference type="EMBL" id="WVHT01000003">
    <property type="protein sequence ID" value="MXV50792.1"/>
    <property type="molecule type" value="Genomic_DNA"/>
</dbReference>
<reference evidence="7 8" key="1">
    <citation type="submission" date="2019-11" db="EMBL/GenBank/DDBJ databases">
        <title>Pedobacter sp. HMF7647 Genome sequencing and assembly.</title>
        <authorList>
            <person name="Kang H."/>
            <person name="Kim H."/>
            <person name="Joh K."/>
        </authorList>
    </citation>
    <scope>NUCLEOTIDE SEQUENCE [LARGE SCALE GENOMIC DNA]</scope>
    <source>
        <strain evidence="7 8">HMF7647</strain>
    </source>
</reference>
<dbReference type="InterPro" id="IPR036259">
    <property type="entry name" value="MFS_trans_sf"/>
</dbReference>
<dbReference type="GO" id="GO:0006865">
    <property type="term" value="P:amino acid transport"/>
    <property type="evidence" value="ECO:0007669"/>
    <property type="project" value="InterPro"/>
</dbReference>
<dbReference type="InterPro" id="IPR001123">
    <property type="entry name" value="LeuE-type"/>
</dbReference>
<evidence type="ECO:0000256" key="5">
    <source>
        <dbReference type="ARBA" id="ARBA00023136"/>
    </source>
</evidence>
<evidence type="ECO:0000256" key="1">
    <source>
        <dbReference type="ARBA" id="ARBA00004651"/>
    </source>
</evidence>
<dbReference type="Pfam" id="PF01810">
    <property type="entry name" value="LysE"/>
    <property type="match status" value="1"/>
</dbReference>
<feature type="transmembrane region" description="Helical" evidence="6">
    <location>
        <begin position="144"/>
        <end position="164"/>
    </location>
</feature>
<feature type="transmembrane region" description="Helical" evidence="6">
    <location>
        <begin position="185"/>
        <end position="203"/>
    </location>
</feature>
<evidence type="ECO:0000313" key="8">
    <source>
        <dbReference type="Proteomes" id="UP000466586"/>
    </source>
</evidence>
<sequence length="205" mass="23458">MLFLNFLVGLAINFIGYIPLGNINLTVVQLTINRGIRHVMYFIVSFCIIEFFFTYAVMYFADWFSGQKKLIFWLDWILIVILLIMAIITWRSNASEKTADYSKGDSIKYGVILGFVNPMQIPYWTVWGTYLISHEWIVTNEGSGSLAIFSLGAAVGAFLILYLFARFSSYLHEKFEISSKLINHGISIVLVLLALLILAKIIFHF</sequence>
<comment type="subcellular location">
    <subcellularLocation>
        <location evidence="1">Cell membrane</location>
        <topology evidence="1">Multi-pass membrane protein</topology>
    </subcellularLocation>
</comment>
<keyword evidence="4 6" id="KW-1133">Transmembrane helix</keyword>
<keyword evidence="2" id="KW-1003">Cell membrane</keyword>
<dbReference type="RefSeq" id="WP_160843983.1">
    <property type="nucleotide sequence ID" value="NZ_WVHT01000003.1"/>
</dbReference>
<accession>A0A7K1Y882</accession>
<protein>
    <submittedName>
        <fullName evidence="7">LysE family transporter</fullName>
    </submittedName>
</protein>
<feature type="transmembrane region" description="Helical" evidence="6">
    <location>
        <begin position="70"/>
        <end position="90"/>
    </location>
</feature>
<keyword evidence="3 6" id="KW-0812">Transmembrane</keyword>
<name>A0A7K1Y882_9SPHI</name>
<comment type="caution">
    <text evidence="7">The sequence shown here is derived from an EMBL/GenBank/DDBJ whole genome shotgun (WGS) entry which is preliminary data.</text>
</comment>
<evidence type="ECO:0000256" key="6">
    <source>
        <dbReference type="SAM" id="Phobius"/>
    </source>
</evidence>
<evidence type="ECO:0000313" key="7">
    <source>
        <dbReference type="EMBL" id="MXV50792.1"/>
    </source>
</evidence>
<gene>
    <name evidence="7" type="ORF">GS399_07385</name>
</gene>
<feature type="transmembrane region" description="Helical" evidence="6">
    <location>
        <begin position="39"/>
        <end position="58"/>
    </location>
</feature>
<dbReference type="AlphaFoldDB" id="A0A7K1Y882"/>
<proteinExistence type="predicted"/>
<feature type="transmembrane region" description="Helical" evidence="6">
    <location>
        <begin position="111"/>
        <end position="132"/>
    </location>
</feature>
<organism evidence="7 8">
    <name type="scientific">Hufsiella arboris</name>
    <dbReference type="NCBI Taxonomy" id="2695275"/>
    <lineage>
        <taxon>Bacteria</taxon>
        <taxon>Pseudomonadati</taxon>
        <taxon>Bacteroidota</taxon>
        <taxon>Sphingobacteriia</taxon>
        <taxon>Sphingobacteriales</taxon>
        <taxon>Sphingobacteriaceae</taxon>
        <taxon>Hufsiella</taxon>
    </lineage>
</organism>
<evidence type="ECO:0000256" key="3">
    <source>
        <dbReference type="ARBA" id="ARBA00022692"/>
    </source>
</evidence>
<keyword evidence="8" id="KW-1185">Reference proteome</keyword>
<dbReference type="SUPFAM" id="SSF103473">
    <property type="entry name" value="MFS general substrate transporter"/>
    <property type="match status" value="1"/>
</dbReference>
<dbReference type="GO" id="GO:0005886">
    <property type="term" value="C:plasma membrane"/>
    <property type="evidence" value="ECO:0007669"/>
    <property type="project" value="UniProtKB-SubCell"/>
</dbReference>
<feature type="transmembrane region" description="Helical" evidence="6">
    <location>
        <begin position="6"/>
        <end position="27"/>
    </location>
</feature>
<keyword evidence="5 6" id="KW-0472">Membrane</keyword>
<dbReference type="Proteomes" id="UP000466586">
    <property type="component" value="Unassembled WGS sequence"/>
</dbReference>
<evidence type="ECO:0000256" key="4">
    <source>
        <dbReference type="ARBA" id="ARBA00022989"/>
    </source>
</evidence>